<feature type="compositionally biased region" description="Polar residues" evidence="2">
    <location>
        <begin position="192"/>
        <end position="203"/>
    </location>
</feature>
<dbReference type="SUPFAM" id="SSF48452">
    <property type="entry name" value="TPR-like"/>
    <property type="match status" value="1"/>
</dbReference>
<feature type="compositionally biased region" description="Polar residues" evidence="2">
    <location>
        <begin position="423"/>
        <end position="435"/>
    </location>
</feature>
<dbReference type="PANTHER" id="PTHR47329">
    <property type="entry name" value="OS05G0129900 PROTEIN"/>
    <property type="match status" value="1"/>
</dbReference>
<dbReference type="InterPro" id="IPR019734">
    <property type="entry name" value="TPR_rpt"/>
</dbReference>
<proteinExistence type="predicted"/>
<keyword evidence="1" id="KW-0802">TPR repeat</keyword>
<dbReference type="Gene3D" id="1.25.40.10">
    <property type="entry name" value="Tetratricopeptide repeat domain"/>
    <property type="match status" value="1"/>
</dbReference>
<dbReference type="Pfam" id="PF13181">
    <property type="entry name" value="TPR_8"/>
    <property type="match status" value="1"/>
</dbReference>
<dbReference type="EMBL" id="CAUYUE010000006">
    <property type="protein sequence ID" value="CAK0780830.1"/>
    <property type="molecule type" value="Genomic_DNA"/>
</dbReference>
<evidence type="ECO:0000313" key="5">
    <source>
        <dbReference type="Proteomes" id="UP001314263"/>
    </source>
</evidence>
<protein>
    <recommendedName>
        <fullName evidence="3">RNA-polymerase II-associated protein 3-like C-terminal domain-containing protein</fullName>
    </recommendedName>
</protein>
<gene>
    <name evidence="4" type="ORF">CVIRNUC_005190</name>
</gene>
<organism evidence="4 5">
    <name type="scientific">Coccomyxa viridis</name>
    <dbReference type="NCBI Taxonomy" id="1274662"/>
    <lineage>
        <taxon>Eukaryota</taxon>
        <taxon>Viridiplantae</taxon>
        <taxon>Chlorophyta</taxon>
        <taxon>core chlorophytes</taxon>
        <taxon>Trebouxiophyceae</taxon>
        <taxon>Trebouxiophyceae incertae sedis</taxon>
        <taxon>Coccomyxaceae</taxon>
        <taxon>Coccomyxa</taxon>
    </lineage>
</organism>
<feature type="compositionally biased region" description="Low complexity" evidence="2">
    <location>
        <begin position="152"/>
        <end position="161"/>
    </location>
</feature>
<reference evidence="4 5" key="1">
    <citation type="submission" date="2023-10" db="EMBL/GenBank/DDBJ databases">
        <authorList>
            <person name="Maclean D."/>
            <person name="Macfadyen A."/>
        </authorList>
    </citation>
    <scope>NUCLEOTIDE SEQUENCE [LARGE SCALE GENOMIC DNA]</scope>
</reference>
<keyword evidence="5" id="KW-1185">Reference proteome</keyword>
<dbReference type="Proteomes" id="UP001314263">
    <property type="component" value="Unassembled WGS sequence"/>
</dbReference>
<dbReference type="SMART" id="SM00028">
    <property type="entry name" value="TPR"/>
    <property type="match status" value="3"/>
</dbReference>
<feature type="domain" description="RNA-polymerase II-associated protein 3-like C-terminal" evidence="3">
    <location>
        <begin position="579"/>
        <end position="668"/>
    </location>
</feature>
<evidence type="ECO:0000313" key="4">
    <source>
        <dbReference type="EMBL" id="CAK0780830.1"/>
    </source>
</evidence>
<accession>A0AAV1I4T4</accession>
<feature type="compositionally biased region" description="Low complexity" evidence="2">
    <location>
        <begin position="376"/>
        <end position="396"/>
    </location>
</feature>
<dbReference type="AlphaFoldDB" id="A0AAV1I4T4"/>
<name>A0AAV1I4T4_9CHLO</name>
<evidence type="ECO:0000256" key="2">
    <source>
        <dbReference type="SAM" id="MobiDB-lite"/>
    </source>
</evidence>
<dbReference type="InterPro" id="IPR011990">
    <property type="entry name" value="TPR-like_helical_dom_sf"/>
</dbReference>
<feature type="compositionally biased region" description="Basic and acidic residues" evidence="2">
    <location>
        <begin position="42"/>
        <end position="53"/>
    </location>
</feature>
<sequence length="700" mass="74815">MEEPVETPSKELTAQQYLQDILGWRAQQKSSDYPGSLTPKQGADHSLETRIDISRNGSQSPGAICDRRSDSHTYDKSAQKWNHFDIDSALAELSDDETQVSQEQVAKEPCRVSVQQQVSQTPCLTPKSASSQPAKLDPISTRSTSARKPAKSKSMSAFSFKHTSSQQQQQHVKERSHSNKLTELGPGRDSCRTGTKASQTSLLAESPKIDSRDDGGVAWKENGNAAFKQGKWEAAVQAYTRSIEAQPTCVAFANRAMAHLKAGNAAAAEEDCSAALQQDATYLKAWQRRSSARRTLGRQLDAIDDLEQALRLDPGSKSLAAERRALIAEYEASSPLQLPDISVDVEYATQGSKSSAEDSVYTRRPELQTAPPVGMSNGSSRAAPPAAPSAEDNASSGTMAEQCPDSQQAECPPVAEPVPISSGMKSVSPRASSTEALDPRQAGSAQPSLAEGSAAAPSKPPQLDVPASGMLQSTAVQPPKTPAVAAPGAARPLGSFLGKSLAEASTARASPRNEQLSTRQAQEVANAAAAGTYVHKQTGALSVQEGQRSSIDAEAMPSSTAAAVPNAIENVRASTLQSPKTSSEFEKVWKCLRGNKVSQAAYLRMLRGVALDRLFKRSLTGTLLSSVLACLLEDVAATDEDTAVELLQALIKVPRFEMVMMCVSQQEKARLHTAWDQAASRAVDSAFKAELCELQKHYKL</sequence>
<feature type="region of interest" description="Disordered" evidence="2">
    <location>
        <begin position="29"/>
        <end position="71"/>
    </location>
</feature>
<dbReference type="InterPro" id="IPR025986">
    <property type="entry name" value="RPAP3-like_C"/>
</dbReference>
<feature type="compositionally biased region" description="Polar residues" evidence="2">
    <location>
        <begin position="113"/>
        <end position="133"/>
    </location>
</feature>
<feature type="repeat" description="TPR" evidence="1">
    <location>
        <begin position="216"/>
        <end position="249"/>
    </location>
</feature>
<dbReference type="PROSITE" id="PS50005">
    <property type="entry name" value="TPR"/>
    <property type="match status" value="2"/>
</dbReference>
<evidence type="ECO:0000259" key="3">
    <source>
        <dbReference type="Pfam" id="PF13877"/>
    </source>
</evidence>
<comment type="caution">
    <text evidence="4">The sequence shown here is derived from an EMBL/GenBank/DDBJ whole genome shotgun (WGS) entry which is preliminary data.</text>
</comment>
<dbReference type="PANTHER" id="PTHR47329:SF1">
    <property type="entry name" value="OS05G0129900 PROTEIN"/>
    <property type="match status" value="1"/>
</dbReference>
<evidence type="ECO:0000256" key="1">
    <source>
        <dbReference type="PROSITE-ProRule" id="PRU00339"/>
    </source>
</evidence>
<feature type="region of interest" description="Disordered" evidence="2">
    <location>
        <begin position="368"/>
        <end position="467"/>
    </location>
</feature>
<dbReference type="Pfam" id="PF13877">
    <property type="entry name" value="RPAP3_C"/>
    <property type="match status" value="1"/>
</dbReference>
<feature type="repeat" description="TPR" evidence="1">
    <location>
        <begin position="283"/>
        <end position="316"/>
    </location>
</feature>
<feature type="region of interest" description="Disordered" evidence="2">
    <location>
        <begin position="95"/>
        <end position="215"/>
    </location>
</feature>